<evidence type="ECO:0000313" key="1">
    <source>
        <dbReference type="EMBL" id="PWK94267.1"/>
    </source>
</evidence>
<proteinExistence type="predicted"/>
<reference evidence="1 2" key="1">
    <citation type="submission" date="2018-05" db="EMBL/GenBank/DDBJ databases">
        <title>Genomic Encyclopedia of Type Strains, Phase IV (KMG-V): Genome sequencing to study the core and pangenomes of soil and plant-associated prokaryotes.</title>
        <authorList>
            <person name="Whitman W."/>
        </authorList>
    </citation>
    <scope>NUCLEOTIDE SEQUENCE [LARGE SCALE GENOMIC DNA]</scope>
    <source>
        <strain evidence="1 2">PNA 200-10</strain>
    </source>
</reference>
<sequence>MTGQTVHKVLDYLHGLCDGQQVRHQVHIRMQQRLRDAGYAEKGFISFTLSVRTPQLLTKVSGLA</sequence>
<accession>A0A2V2B4W1</accession>
<protein>
    <submittedName>
        <fullName evidence="1">Uncharacterized protein</fullName>
    </submittedName>
</protein>
<dbReference type="AlphaFoldDB" id="A0A2V2B4W1"/>
<dbReference type="Proteomes" id="UP000245981">
    <property type="component" value="Unassembled WGS sequence"/>
</dbReference>
<evidence type="ECO:0000313" key="2">
    <source>
        <dbReference type="Proteomes" id="UP000245981"/>
    </source>
</evidence>
<dbReference type="EMBL" id="QGHF01000011">
    <property type="protein sequence ID" value="PWK94267.1"/>
    <property type="molecule type" value="Genomic_DNA"/>
</dbReference>
<organism evidence="1 2">
    <name type="scientific">Pantoea allii</name>
    <dbReference type="NCBI Taxonomy" id="574096"/>
    <lineage>
        <taxon>Bacteria</taxon>
        <taxon>Pseudomonadati</taxon>
        <taxon>Pseudomonadota</taxon>
        <taxon>Gammaproteobacteria</taxon>
        <taxon>Enterobacterales</taxon>
        <taxon>Erwiniaceae</taxon>
        <taxon>Pantoea</taxon>
    </lineage>
</organism>
<comment type="caution">
    <text evidence="1">The sequence shown here is derived from an EMBL/GenBank/DDBJ whole genome shotgun (WGS) entry which is preliminary data.</text>
</comment>
<name>A0A2V2B4W1_9GAMM</name>
<gene>
    <name evidence="1" type="ORF">C7431_1112</name>
</gene>